<dbReference type="Gene3D" id="1.10.150.280">
    <property type="entry name" value="AF1531-like domain"/>
    <property type="match status" value="1"/>
</dbReference>
<proteinExistence type="predicted"/>
<dbReference type="InterPro" id="IPR003583">
    <property type="entry name" value="Hlx-hairpin-Hlx_DNA-bd_motif"/>
</dbReference>
<dbReference type="Gene3D" id="3.10.560.10">
    <property type="entry name" value="Outer membrane lipoprotein wza domain like"/>
    <property type="match status" value="1"/>
</dbReference>
<evidence type="ECO:0000259" key="1">
    <source>
        <dbReference type="SMART" id="SM00278"/>
    </source>
</evidence>
<reference evidence="2 3" key="1">
    <citation type="submission" date="2019-08" db="EMBL/GenBank/DDBJ databases">
        <title>Calorimonas adulescens gen. nov., sp. nov., an anaerobic thermophilic bacterium from Sakhalin hot spring.</title>
        <authorList>
            <person name="Khomyakova M.A."/>
            <person name="Merkel A.Y."/>
            <person name="Novikov A."/>
            <person name="Bonch-Osmolovskaya E.A."/>
            <person name="Slobodkin A.I."/>
        </authorList>
    </citation>
    <scope>NUCLEOTIDE SEQUENCE [LARGE SCALE GENOMIC DNA]</scope>
    <source>
        <strain evidence="2 3">A05MB</strain>
    </source>
</reference>
<dbReference type="GO" id="GO:0006281">
    <property type="term" value="P:DNA repair"/>
    <property type="evidence" value="ECO:0007669"/>
    <property type="project" value="InterPro"/>
</dbReference>
<dbReference type="SMART" id="SM00278">
    <property type="entry name" value="HhH1"/>
    <property type="match status" value="2"/>
</dbReference>
<name>A0A5D8QER1_9THEO</name>
<accession>A0A5D8QER1</accession>
<feature type="domain" description="Helix-hairpin-helix DNA-binding motif class 1" evidence="1">
    <location>
        <begin position="155"/>
        <end position="174"/>
    </location>
</feature>
<dbReference type="Pfam" id="PF12836">
    <property type="entry name" value="HHH_3"/>
    <property type="match status" value="1"/>
</dbReference>
<evidence type="ECO:0000313" key="2">
    <source>
        <dbReference type="EMBL" id="TZE82326.1"/>
    </source>
</evidence>
<comment type="caution">
    <text evidence="2">The sequence shown here is derived from an EMBL/GenBank/DDBJ whole genome shotgun (WGS) entry which is preliminary data.</text>
</comment>
<dbReference type="GO" id="GO:0015628">
    <property type="term" value="P:protein secretion by the type II secretion system"/>
    <property type="evidence" value="ECO:0007669"/>
    <property type="project" value="TreeGrafter"/>
</dbReference>
<gene>
    <name evidence="2" type="ORF">FWJ32_05545</name>
</gene>
<dbReference type="GO" id="GO:0003677">
    <property type="term" value="F:DNA binding"/>
    <property type="evidence" value="ECO:0007669"/>
    <property type="project" value="InterPro"/>
</dbReference>
<dbReference type="NCBIfam" id="TIGR00426">
    <property type="entry name" value="competence protein ComEA helix-hairpin-helix repeat region"/>
    <property type="match status" value="1"/>
</dbReference>
<dbReference type="PANTHER" id="PTHR21180:SF32">
    <property type="entry name" value="ENDONUCLEASE_EXONUCLEASE_PHOSPHATASE FAMILY DOMAIN-CONTAINING PROTEIN 1"/>
    <property type="match status" value="1"/>
</dbReference>
<evidence type="ECO:0000313" key="3">
    <source>
        <dbReference type="Proteomes" id="UP000322976"/>
    </source>
</evidence>
<organism evidence="2 3">
    <name type="scientific">Calorimonas adulescens</name>
    <dbReference type="NCBI Taxonomy" id="2606906"/>
    <lineage>
        <taxon>Bacteria</taxon>
        <taxon>Bacillati</taxon>
        <taxon>Bacillota</taxon>
        <taxon>Clostridia</taxon>
        <taxon>Thermoanaerobacterales</taxon>
        <taxon>Thermoanaerobacteraceae</taxon>
        <taxon>Calorimonas</taxon>
    </lineage>
</organism>
<sequence length="207" mass="22254">MILVMIAVAGCIIFYIRSDSGDVTVIQAGESDKGNVEVTDENVVSASKDKTQGELETKTVFVHVAGQVKNPGVYELQFGARVIDAVNMAGGPLDEADLDSLNLAKKLNDEEKVYVPKKGESIPVSNNPATATANFSTSPAPANLHKININTAGLEELKSLPGIGDVLAERIIEYRNANGPFKKIEDIMNVEKIGPKTFENIKDKITI</sequence>
<dbReference type="PANTHER" id="PTHR21180">
    <property type="entry name" value="ENDONUCLEASE/EXONUCLEASE/PHOSPHATASE FAMILY DOMAIN-CONTAINING PROTEIN 1"/>
    <property type="match status" value="1"/>
</dbReference>
<dbReference type="SUPFAM" id="SSF47781">
    <property type="entry name" value="RuvA domain 2-like"/>
    <property type="match status" value="1"/>
</dbReference>
<dbReference type="Pfam" id="PF10531">
    <property type="entry name" value="SLBB"/>
    <property type="match status" value="1"/>
</dbReference>
<keyword evidence="3" id="KW-1185">Reference proteome</keyword>
<feature type="domain" description="Helix-hairpin-helix DNA-binding motif class 1" evidence="1">
    <location>
        <begin position="185"/>
        <end position="204"/>
    </location>
</feature>
<dbReference type="EMBL" id="VTPS01000007">
    <property type="protein sequence ID" value="TZE82326.1"/>
    <property type="molecule type" value="Genomic_DNA"/>
</dbReference>
<dbReference type="InterPro" id="IPR051675">
    <property type="entry name" value="Endo/Exo/Phosphatase_dom_1"/>
</dbReference>
<dbReference type="SUPFAM" id="SSF142984">
    <property type="entry name" value="Nqo1 middle domain-like"/>
    <property type="match status" value="1"/>
</dbReference>
<protein>
    <submittedName>
        <fullName evidence="2">Transporter</fullName>
    </submittedName>
</protein>
<dbReference type="AlphaFoldDB" id="A0A5D8QER1"/>
<dbReference type="InterPro" id="IPR010994">
    <property type="entry name" value="RuvA_2-like"/>
</dbReference>
<dbReference type="GO" id="GO:0015627">
    <property type="term" value="C:type II protein secretion system complex"/>
    <property type="evidence" value="ECO:0007669"/>
    <property type="project" value="TreeGrafter"/>
</dbReference>
<dbReference type="Proteomes" id="UP000322976">
    <property type="component" value="Unassembled WGS sequence"/>
</dbReference>
<dbReference type="InterPro" id="IPR004509">
    <property type="entry name" value="Competence_ComEA_HhH"/>
</dbReference>
<dbReference type="InterPro" id="IPR019554">
    <property type="entry name" value="Soluble_ligand-bd"/>
</dbReference>